<dbReference type="AlphaFoldDB" id="A0A644VAV1"/>
<protein>
    <submittedName>
        <fullName evidence="1">Uncharacterized protein</fullName>
    </submittedName>
</protein>
<comment type="caution">
    <text evidence="1">The sequence shown here is derived from an EMBL/GenBank/DDBJ whole genome shotgun (WGS) entry which is preliminary data.</text>
</comment>
<reference evidence="1" key="1">
    <citation type="submission" date="2019-08" db="EMBL/GenBank/DDBJ databases">
        <authorList>
            <person name="Kucharzyk K."/>
            <person name="Murdoch R.W."/>
            <person name="Higgins S."/>
            <person name="Loffler F."/>
        </authorList>
    </citation>
    <scope>NUCLEOTIDE SEQUENCE</scope>
</reference>
<organism evidence="1">
    <name type="scientific">bioreactor metagenome</name>
    <dbReference type="NCBI Taxonomy" id="1076179"/>
    <lineage>
        <taxon>unclassified sequences</taxon>
        <taxon>metagenomes</taxon>
        <taxon>ecological metagenomes</taxon>
    </lineage>
</organism>
<dbReference type="InterPro" id="IPR021323">
    <property type="entry name" value="DUF2927"/>
</dbReference>
<sequence length="448" mass="51826">MTITNQKNFVFFALCFIAFILPGCNHSNPQDLKEKYSVEAINYFYETAFYEDYVGRFDVCKKWDKDLYFYVNGDFSVYDADDMQSVVSYLNSLDLPINFYTASDSSSANVSVFYGSYPYLEERMGLKNRKYEPFAGVGYTHKSNSEIEWAKVGIANDARKYKRVSKQDSTTLRYHILLEESVQILGVTGDSWHYPHSSFFEGAGLNPTLSDIDKEVVKLLYEPSIPVRYTRQQFEKDFGDVLYHVNAPQKIADYVFTNNIPIHFLDYVRRYSFHDSLFVKWPSEIYISLNDDYSKEDSLYFNTAVDAFNSVSKQLRLIIGKKSPENYPSISIHYRCGTKLEGILSDSETVVGVMMFPWRVKSDIRSTIKKTDVRKLNESIFSSLYFSLGFDNNNSDDNVLEIDSLDNIIIKPDYKEMLSLIYEPVFYSGLTLKEFDSALEILKAKGYK</sequence>
<evidence type="ECO:0000313" key="1">
    <source>
        <dbReference type="EMBL" id="MPL87893.1"/>
    </source>
</evidence>
<accession>A0A644VAV1</accession>
<dbReference type="EMBL" id="VSSQ01000246">
    <property type="protein sequence ID" value="MPL87893.1"/>
    <property type="molecule type" value="Genomic_DNA"/>
</dbReference>
<name>A0A644VAV1_9ZZZZ</name>
<dbReference type="Pfam" id="PF11150">
    <property type="entry name" value="DUF2927"/>
    <property type="match status" value="1"/>
</dbReference>
<proteinExistence type="predicted"/>
<gene>
    <name evidence="1" type="ORF">SDC9_33906</name>
</gene>